<gene>
    <name evidence="11" type="ORF">CTI12_AA599490</name>
</gene>
<evidence type="ECO:0000256" key="9">
    <source>
        <dbReference type="ARBA" id="ARBA00023033"/>
    </source>
</evidence>
<keyword evidence="9" id="KW-0503">Monooxygenase</keyword>
<evidence type="ECO:0000256" key="1">
    <source>
        <dbReference type="ARBA" id="ARBA00001971"/>
    </source>
</evidence>
<dbReference type="InterPro" id="IPR001128">
    <property type="entry name" value="Cyt_P450"/>
</dbReference>
<dbReference type="PANTHER" id="PTHR47947">
    <property type="entry name" value="CYTOCHROME P450 82C3-RELATED"/>
    <property type="match status" value="1"/>
</dbReference>
<evidence type="ECO:0000256" key="3">
    <source>
        <dbReference type="ARBA" id="ARBA00022617"/>
    </source>
</evidence>
<keyword evidence="3" id="KW-0349">Heme</keyword>
<protein>
    <submittedName>
        <fullName evidence="11">Cytochrome P450</fullName>
    </submittedName>
</protein>
<dbReference type="OrthoDB" id="2789670at2759"/>
<dbReference type="STRING" id="35608.A0A2U1KIB9"/>
<evidence type="ECO:0000256" key="7">
    <source>
        <dbReference type="ARBA" id="ARBA00023002"/>
    </source>
</evidence>
<dbReference type="GO" id="GO:0016020">
    <property type="term" value="C:membrane"/>
    <property type="evidence" value="ECO:0007669"/>
    <property type="project" value="UniProtKB-SubCell"/>
</dbReference>
<evidence type="ECO:0000256" key="10">
    <source>
        <dbReference type="ARBA" id="ARBA00023136"/>
    </source>
</evidence>
<dbReference type="InterPro" id="IPR036396">
    <property type="entry name" value="Cyt_P450_sf"/>
</dbReference>
<evidence type="ECO:0000256" key="6">
    <source>
        <dbReference type="ARBA" id="ARBA00022989"/>
    </source>
</evidence>
<keyword evidence="7" id="KW-0560">Oxidoreductase</keyword>
<sequence length="368" mass="41328">MDLFLSLLILVGSILCYLVFGHLARIRNGVSRGNNPVPEAAGSWPIIGHLHLLAGSQVPHKVLGSLADKFGPIFTIKLGVHRVLVVSNSEVAKECLTTNDKVFASRPKAMVSELMGYNYANFGLAPYGPYWREIRKIVVLELVSQRRLQMLAHVRVSEVNRSMIDMYRTWNTNKGSSLTVKIDMKKWFGDLIVNIVVRMIFGDHFSPSEQNEDHFKKSIRTANELMGAFVPSDVIPGLRWLDLGGYEKMMKKTAKDIDGVVDGWLEEHKKMDSTEHLDECKDQVFMATLLSRVKEEFKEDHYGFSTDAIVKATCLLILATIIHGFEFQNPTNDDIDMTESPGLTSIKATPLELLVAPRLLPHLYTVSA</sequence>
<dbReference type="Pfam" id="PF00067">
    <property type="entry name" value="p450"/>
    <property type="match status" value="1"/>
</dbReference>
<dbReference type="GO" id="GO:0020037">
    <property type="term" value="F:heme binding"/>
    <property type="evidence" value="ECO:0007669"/>
    <property type="project" value="InterPro"/>
</dbReference>
<evidence type="ECO:0000256" key="4">
    <source>
        <dbReference type="ARBA" id="ARBA00022692"/>
    </source>
</evidence>
<keyword evidence="10" id="KW-0472">Membrane</keyword>
<dbReference type="GO" id="GO:0016705">
    <property type="term" value="F:oxidoreductase activity, acting on paired donors, with incorporation or reduction of molecular oxygen"/>
    <property type="evidence" value="ECO:0007669"/>
    <property type="project" value="InterPro"/>
</dbReference>
<keyword evidence="5" id="KW-0479">Metal-binding</keyword>
<dbReference type="InterPro" id="IPR002401">
    <property type="entry name" value="Cyt_P450_E_grp-I"/>
</dbReference>
<keyword evidence="6" id="KW-1133">Transmembrane helix</keyword>
<keyword evidence="12" id="KW-1185">Reference proteome</keyword>
<evidence type="ECO:0000313" key="12">
    <source>
        <dbReference type="Proteomes" id="UP000245207"/>
    </source>
</evidence>
<dbReference type="AlphaFoldDB" id="A0A2U1KIB9"/>
<reference evidence="11 12" key="1">
    <citation type="journal article" date="2018" name="Mol. Plant">
        <title>The genome of Artemisia annua provides insight into the evolution of Asteraceae family and artemisinin biosynthesis.</title>
        <authorList>
            <person name="Shen Q."/>
            <person name="Zhang L."/>
            <person name="Liao Z."/>
            <person name="Wang S."/>
            <person name="Yan T."/>
            <person name="Shi P."/>
            <person name="Liu M."/>
            <person name="Fu X."/>
            <person name="Pan Q."/>
            <person name="Wang Y."/>
            <person name="Lv Z."/>
            <person name="Lu X."/>
            <person name="Zhang F."/>
            <person name="Jiang W."/>
            <person name="Ma Y."/>
            <person name="Chen M."/>
            <person name="Hao X."/>
            <person name="Li L."/>
            <person name="Tang Y."/>
            <person name="Lv G."/>
            <person name="Zhou Y."/>
            <person name="Sun X."/>
            <person name="Brodelius P.E."/>
            <person name="Rose J.K.C."/>
            <person name="Tang K."/>
        </authorList>
    </citation>
    <scope>NUCLEOTIDE SEQUENCE [LARGE SCALE GENOMIC DNA]</scope>
    <source>
        <strain evidence="12">cv. Huhao1</strain>
        <tissue evidence="11">Leaf</tissue>
    </source>
</reference>
<dbReference type="SMR" id="A0A2U1KIB9"/>
<evidence type="ECO:0000313" key="11">
    <source>
        <dbReference type="EMBL" id="PWA36471.1"/>
    </source>
</evidence>
<dbReference type="InterPro" id="IPR050651">
    <property type="entry name" value="Plant_Cytochrome_P450_Monoox"/>
</dbReference>
<dbReference type="PRINTS" id="PR00463">
    <property type="entry name" value="EP450I"/>
</dbReference>
<comment type="caution">
    <text evidence="11">The sequence shown here is derived from an EMBL/GenBank/DDBJ whole genome shotgun (WGS) entry which is preliminary data.</text>
</comment>
<organism evidence="11 12">
    <name type="scientific">Artemisia annua</name>
    <name type="common">Sweet wormwood</name>
    <dbReference type="NCBI Taxonomy" id="35608"/>
    <lineage>
        <taxon>Eukaryota</taxon>
        <taxon>Viridiplantae</taxon>
        <taxon>Streptophyta</taxon>
        <taxon>Embryophyta</taxon>
        <taxon>Tracheophyta</taxon>
        <taxon>Spermatophyta</taxon>
        <taxon>Magnoliopsida</taxon>
        <taxon>eudicotyledons</taxon>
        <taxon>Gunneridae</taxon>
        <taxon>Pentapetalae</taxon>
        <taxon>asterids</taxon>
        <taxon>campanulids</taxon>
        <taxon>Asterales</taxon>
        <taxon>Asteraceae</taxon>
        <taxon>Asteroideae</taxon>
        <taxon>Anthemideae</taxon>
        <taxon>Artemisiinae</taxon>
        <taxon>Artemisia</taxon>
    </lineage>
</organism>
<dbReference type="Proteomes" id="UP000245207">
    <property type="component" value="Unassembled WGS sequence"/>
</dbReference>
<comment type="subcellular location">
    <subcellularLocation>
        <location evidence="2">Membrane</location>
    </subcellularLocation>
</comment>
<comment type="cofactor">
    <cofactor evidence="1">
        <name>heme</name>
        <dbReference type="ChEBI" id="CHEBI:30413"/>
    </cofactor>
</comment>
<name>A0A2U1KIB9_ARTAN</name>
<evidence type="ECO:0000256" key="2">
    <source>
        <dbReference type="ARBA" id="ARBA00004370"/>
    </source>
</evidence>
<dbReference type="GO" id="GO:0004497">
    <property type="term" value="F:monooxygenase activity"/>
    <property type="evidence" value="ECO:0007669"/>
    <property type="project" value="UniProtKB-KW"/>
</dbReference>
<dbReference type="EMBL" id="PKPP01018139">
    <property type="protein sequence ID" value="PWA36471.1"/>
    <property type="molecule type" value="Genomic_DNA"/>
</dbReference>
<dbReference type="GO" id="GO:0005506">
    <property type="term" value="F:iron ion binding"/>
    <property type="evidence" value="ECO:0007669"/>
    <property type="project" value="InterPro"/>
</dbReference>
<proteinExistence type="predicted"/>
<evidence type="ECO:0000256" key="5">
    <source>
        <dbReference type="ARBA" id="ARBA00022723"/>
    </source>
</evidence>
<keyword evidence="8" id="KW-0408">Iron</keyword>
<dbReference type="Gene3D" id="1.10.630.10">
    <property type="entry name" value="Cytochrome P450"/>
    <property type="match status" value="1"/>
</dbReference>
<accession>A0A2U1KIB9</accession>
<keyword evidence="4" id="KW-0812">Transmembrane</keyword>
<dbReference type="SUPFAM" id="SSF48264">
    <property type="entry name" value="Cytochrome P450"/>
    <property type="match status" value="1"/>
</dbReference>
<dbReference type="PANTHER" id="PTHR47947:SF26">
    <property type="entry name" value="CYTOCHROME P450"/>
    <property type="match status" value="1"/>
</dbReference>
<evidence type="ECO:0000256" key="8">
    <source>
        <dbReference type="ARBA" id="ARBA00023004"/>
    </source>
</evidence>